<dbReference type="RefSeq" id="WP_134843102.1">
    <property type="nucleotide sequence ID" value="NZ_SGVY01000010.1"/>
</dbReference>
<dbReference type="GeneID" id="302994791"/>
<keyword evidence="3" id="KW-1185">Reference proteome</keyword>
<feature type="signal peptide" evidence="1">
    <location>
        <begin position="1"/>
        <end position="21"/>
    </location>
</feature>
<proteinExistence type="predicted"/>
<reference evidence="2 3" key="1">
    <citation type="submission" date="2019-02" db="EMBL/GenBank/DDBJ databases">
        <title>Draft Genome Sequence of the Prevotella sp. BCRC 81118, Isolated from Human Feces.</title>
        <authorList>
            <person name="Huang C.-H."/>
        </authorList>
    </citation>
    <scope>NUCLEOTIDE SEQUENCE [LARGE SCALE GENOMIC DNA]</scope>
    <source>
        <strain evidence="2 3">BCRC 81118</strain>
    </source>
</reference>
<dbReference type="EMBL" id="SGVY01000010">
    <property type="protein sequence ID" value="TFH82829.1"/>
    <property type="molecule type" value="Genomic_DNA"/>
</dbReference>
<protein>
    <recommendedName>
        <fullName evidence="4">TonB-dependent receptor</fullName>
    </recommendedName>
</protein>
<keyword evidence="1" id="KW-0732">Signal</keyword>
<evidence type="ECO:0000256" key="1">
    <source>
        <dbReference type="SAM" id="SignalP"/>
    </source>
</evidence>
<evidence type="ECO:0008006" key="4">
    <source>
        <dbReference type="Google" id="ProtNLM"/>
    </source>
</evidence>
<comment type="caution">
    <text evidence="2">The sequence shown here is derived from an EMBL/GenBank/DDBJ whole genome shotgun (WGS) entry which is preliminary data.</text>
</comment>
<organism evidence="2 3">
    <name type="scientific">Segatella hominis</name>
    <dbReference type="NCBI Taxonomy" id="2518605"/>
    <lineage>
        <taxon>Bacteria</taxon>
        <taxon>Pseudomonadati</taxon>
        <taxon>Bacteroidota</taxon>
        <taxon>Bacteroidia</taxon>
        <taxon>Bacteroidales</taxon>
        <taxon>Prevotellaceae</taxon>
        <taxon>Segatella</taxon>
    </lineage>
</organism>
<gene>
    <name evidence="2" type="ORF">EXN75_05710</name>
</gene>
<evidence type="ECO:0000313" key="2">
    <source>
        <dbReference type="EMBL" id="TFH82829.1"/>
    </source>
</evidence>
<dbReference type="OrthoDB" id="679547at2"/>
<name>A0A4Y8VQG0_9BACT</name>
<sequence length="606" mass="68107">MNKKNLLTVMLLLASSTCLRAGEKAYLHLDNSAYFLGDTLRLSAYVMDTDTKRLTDKSKVLYVDVVAPEGYVVEKRIYPLVNGRCAGDVYLRPFLLSGLYEIRAYTRYMQNDGQTNYFSQVIPVYEQVKNGQYSDLAIRKREVRNMGGRKCPIHKGIECVDGASSIMSNSQDKEQIVTASYNASTMMPYGVVTVKLKGQPGEHVSLSVLNGDNFMKDSNKGMVDFVSSAFSYSAPNAGKKYLPEQGITVYGKAGRLIRNSQQESSFEAMAQQELVPTLFLSNGYSQTKTTTDQQGIFATCLGKFMGDAYLQLKFAQLADSSIQTKFVVNEDMSPVLRKYTKDELKWQNTVQMGRRNVSVKHLKQSKSQFSSVCLDLIKEMDRLANEDENAVASTFSNLKISCGLLVHPYLCKEMGKMGAIEVGNSYWDNETDIPAGKIVNSNFTSITKYKKVILRSDNPACRYYSYLDSGSPASAGEWSVMNSGLALENPLPKRSDYSSMSMYPSLVACMILDTDHEWEKYLKYNQIPHTRYLKVSGFSSLLPYRLPNYSKSHPEHDYRRTLYWNPDLQLDENGEATIQFYNNGTCKKLHISGEGVSDDGRAIIVK</sequence>
<evidence type="ECO:0000313" key="3">
    <source>
        <dbReference type="Proteomes" id="UP000297872"/>
    </source>
</evidence>
<dbReference type="AlphaFoldDB" id="A0A4Y8VQG0"/>
<dbReference type="Proteomes" id="UP000297872">
    <property type="component" value="Unassembled WGS sequence"/>
</dbReference>
<accession>A0A4Y8VQG0</accession>
<feature type="chain" id="PRO_5021276502" description="TonB-dependent receptor" evidence="1">
    <location>
        <begin position="22"/>
        <end position="606"/>
    </location>
</feature>